<reference evidence="2 3" key="1">
    <citation type="submission" date="2020-10" db="EMBL/GenBank/DDBJ databases">
        <title>Connecting structure to function with the recovery of over 1000 high-quality activated sludge metagenome-assembled genomes encoding full-length rRNA genes using long-read sequencing.</title>
        <authorList>
            <person name="Singleton C.M."/>
            <person name="Petriglieri F."/>
            <person name="Kristensen J.M."/>
            <person name="Kirkegaard R.H."/>
            <person name="Michaelsen T.Y."/>
            <person name="Andersen M.H."/>
            <person name="Karst S.M."/>
            <person name="Dueholm M.S."/>
            <person name="Nielsen P.H."/>
            <person name="Albertsen M."/>
        </authorList>
    </citation>
    <scope>NUCLEOTIDE SEQUENCE [LARGE SCALE GENOMIC DNA]</scope>
    <source>
        <strain evidence="2">Lyne_18-Q3-R50-59_MAXAC.006</strain>
    </source>
</reference>
<proteinExistence type="predicted"/>
<evidence type="ECO:0000313" key="2">
    <source>
        <dbReference type="EMBL" id="MBK9298991.1"/>
    </source>
</evidence>
<feature type="region of interest" description="Disordered" evidence="1">
    <location>
        <begin position="550"/>
        <end position="574"/>
    </location>
</feature>
<dbReference type="InterPro" id="IPR008927">
    <property type="entry name" value="6-PGluconate_DH-like_C_sf"/>
</dbReference>
<gene>
    <name evidence="2" type="ORF">IPN02_19630</name>
</gene>
<name>A0A936TER4_9ACTN</name>
<comment type="caution">
    <text evidence="2">The sequence shown here is derived from an EMBL/GenBank/DDBJ whole genome shotgun (WGS) entry which is preliminary data.</text>
</comment>
<dbReference type="Gene3D" id="1.10.3660.10">
    <property type="entry name" value="6-phosphogluconate dehydrogenase C-terminal like domain"/>
    <property type="match status" value="1"/>
</dbReference>
<dbReference type="SUPFAM" id="SSF48179">
    <property type="entry name" value="6-phosphogluconate dehydrogenase C-terminal domain-like"/>
    <property type="match status" value="1"/>
</dbReference>
<sequence>MSATSTSTGPPAGGGLAQGTLLVVGGAGVTGHWVAEHLGPMAPLGGGATPSHIVIADTDPDVEYRLPPMRPGGPTVKAVHLNVADDGAETTDDGVPLAALAAAADQVWITVASDGLAQVAGALSVGSLSGRAAALPPLLVFTAAQVAAAEAFAGRAAPDSIVGLHVLVGPDTASAVGHTAVVCLDPEHAVDLEPTVDSEHGVDHERALEDGLAAATLALLGEVGMRPILLSPTDHDRAMAWVEGVSEFVLLSLGAALVDSGVPLELLWEVRTPTFQLLAALVARTYDTVRYEQVASAQLNASRTDPLVRQSLHRAVADLARRVDPSAGADTAGLIDELDRVARGLPTWFRRTLAQGSEGAVEAVRSTERDLVAASRDASLVGIRRLSGGAPTHVGRVIGADDDQLQLDDRLVVTPNGAVVVDSPWAEEYLAGIGVDARVGPVSLRVHNHATVTGAELDAWSAEHLARYRLVVGVDWPVGDCPNVDLAAAVTSLAPAAVESVEVTDTYEADGLTRVTVEARVRTDHSPESVVEPWADRLTHLLSPEPTVRFSVPRAATPPNGSATSPVESASPAQ</sequence>
<evidence type="ECO:0000313" key="3">
    <source>
        <dbReference type="Proteomes" id="UP000727993"/>
    </source>
</evidence>
<organism evidence="2 3">
    <name type="scientific">Candidatus Neomicrothrix subdominans</name>
    <dbReference type="NCBI Taxonomy" id="2954438"/>
    <lineage>
        <taxon>Bacteria</taxon>
        <taxon>Bacillati</taxon>
        <taxon>Actinomycetota</taxon>
        <taxon>Acidimicrobiia</taxon>
        <taxon>Acidimicrobiales</taxon>
        <taxon>Microthrixaceae</taxon>
        <taxon>Candidatus Neomicrothrix</taxon>
    </lineage>
</organism>
<dbReference type="EMBL" id="JADJZA010000011">
    <property type="protein sequence ID" value="MBK9298991.1"/>
    <property type="molecule type" value="Genomic_DNA"/>
</dbReference>
<dbReference type="Proteomes" id="UP000727993">
    <property type="component" value="Unassembled WGS sequence"/>
</dbReference>
<protein>
    <submittedName>
        <fullName evidence="2">Uncharacterized protein</fullName>
    </submittedName>
</protein>
<evidence type="ECO:0000256" key="1">
    <source>
        <dbReference type="SAM" id="MobiDB-lite"/>
    </source>
</evidence>
<dbReference type="AlphaFoldDB" id="A0A936TER4"/>
<accession>A0A936TER4</accession>
<feature type="compositionally biased region" description="Polar residues" evidence="1">
    <location>
        <begin position="559"/>
        <end position="574"/>
    </location>
</feature>